<proteinExistence type="predicted"/>
<gene>
    <name evidence="1" type="ORF">E4665_08030</name>
</gene>
<accession>A0A4Z0GPA1</accession>
<dbReference type="EMBL" id="SRJD01000007">
    <property type="protein sequence ID" value="TGA98461.1"/>
    <property type="molecule type" value="Genomic_DNA"/>
</dbReference>
<evidence type="ECO:0000313" key="1">
    <source>
        <dbReference type="EMBL" id="TGA98461.1"/>
    </source>
</evidence>
<dbReference type="RefSeq" id="WP_135348271.1">
    <property type="nucleotide sequence ID" value="NZ_SRJD01000007.1"/>
</dbReference>
<comment type="caution">
    <text evidence="1">The sequence shown here is derived from an EMBL/GenBank/DDBJ whole genome shotgun (WGS) entry which is preliminary data.</text>
</comment>
<evidence type="ECO:0000313" key="2">
    <source>
        <dbReference type="Proteomes" id="UP000298347"/>
    </source>
</evidence>
<reference evidence="1 2" key="1">
    <citation type="journal article" date="2015" name="Int. J. Syst. Evol. Microbiol.">
        <title>Sporolactobacillus shoreae sp. nov. and Sporolactobacillus spathodeae sp. nov., two spore-forming lactic acid bacteria isolated from tree barks in Thailand.</title>
        <authorList>
            <person name="Thamacharoensuk T."/>
            <person name="Kitahara M."/>
            <person name="Ohkuma M."/>
            <person name="Thongchul N."/>
            <person name="Tanasupawat S."/>
        </authorList>
    </citation>
    <scope>NUCLEOTIDE SEQUENCE [LARGE SCALE GENOMIC DNA]</scope>
    <source>
        <strain evidence="1 2">BK92</strain>
    </source>
</reference>
<organism evidence="1 2">
    <name type="scientific">Sporolactobacillus shoreae</name>
    <dbReference type="NCBI Taxonomy" id="1465501"/>
    <lineage>
        <taxon>Bacteria</taxon>
        <taxon>Bacillati</taxon>
        <taxon>Bacillota</taxon>
        <taxon>Bacilli</taxon>
        <taxon>Bacillales</taxon>
        <taxon>Sporolactobacillaceae</taxon>
        <taxon>Sporolactobacillus</taxon>
    </lineage>
</organism>
<dbReference type="Proteomes" id="UP000298347">
    <property type="component" value="Unassembled WGS sequence"/>
</dbReference>
<keyword evidence="2" id="KW-1185">Reference proteome</keyword>
<protein>
    <submittedName>
        <fullName evidence="1">Uncharacterized protein</fullName>
    </submittedName>
</protein>
<dbReference type="OrthoDB" id="2989907at2"/>
<sequence length="85" mass="9908">MNRYAMFEEFNGKIALPVDSDRPTLVIVAETMMSAIQSFADKNKLNLVSFDELEGDSMRAYYQRKKLFQRPEDIIYYISTAREDA</sequence>
<dbReference type="AlphaFoldDB" id="A0A4Z0GPA1"/>
<name>A0A4Z0GPA1_9BACL</name>